<feature type="domain" description="MIP18 family-like" evidence="1">
    <location>
        <begin position="4"/>
        <end position="71"/>
    </location>
</feature>
<dbReference type="InterPro" id="IPR002744">
    <property type="entry name" value="MIP18-like"/>
</dbReference>
<gene>
    <name evidence="2" type="ORF">A3D65_04395</name>
</gene>
<proteinExistence type="predicted"/>
<dbReference type="Pfam" id="PF01883">
    <property type="entry name" value="FeS_assembly_P"/>
    <property type="match status" value="1"/>
</dbReference>
<dbReference type="AlphaFoldDB" id="A0A1G2D0B4"/>
<evidence type="ECO:0000313" key="2">
    <source>
        <dbReference type="EMBL" id="OGZ06912.1"/>
    </source>
</evidence>
<organism evidence="2 3">
    <name type="scientific">Candidatus Lloydbacteria bacterium RIFCSPHIGHO2_02_FULL_50_13</name>
    <dbReference type="NCBI Taxonomy" id="1798661"/>
    <lineage>
        <taxon>Bacteria</taxon>
        <taxon>Candidatus Lloydiibacteriota</taxon>
    </lineage>
</organism>
<evidence type="ECO:0000313" key="3">
    <source>
        <dbReference type="Proteomes" id="UP000177996"/>
    </source>
</evidence>
<protein>
    <recommendedName>
        <fullName evidence="1">MIP18 family-like domain-containing protein</fullName>
    </recommendedName>
</protein>
<reference evidence="2 3" key="1">
    <citation type="journal article" date="2016" name="Nat. Commun.">
        <title>Thousands of microbial genomes shed light on interconnected biogeochemical processes in an aquifer system.</title>
        <authorList>
            <person name="Anantharaman K."/>
            <person name="Brown C.T."/>
            <person name="Hug L.A."/>
            <person name="Sharon I."/>
            <person name="Castelle C.J."/>
            <person name="Probst A.J."/>
            <person name="Thomas B.C."/>
            <person name="Singh A."/>
            <person name="Wilkins M.J."/>
            <person name="Karaoz U."/>
            <person name="Brodie E.L."/>
            <person name="Williams K.H."/>
            <person name="Hubbard S.S."/>
            <person name="Banfield J.F."/>
        </authorList>
    </citation>
    <scope>NUCLEOTIDE SEQUENCE [LARGE SCALE GENOMIC DNA]</scope>
</reference>
<dbReference type="PANTHER" id="PTHR42831">
    <property type="entry name" value="FE-S PROTEIN MATURATION AUXILIARY FACTOR YITW"/>
    <property type="match status" value="1"/>
</dbReference>
<evidence type="ECO:0000259" key="1">
    <source>
        <dbReference type="Pfam" id="PF01883"/>
    </source>
</evidence>
<dbReference type="Proteomes" id="UP000177996">
    <property type="component" value="Unassembled WGS sequence"/>
</dbReference>
<comment type="caution">
    <text evidence="2">The sequence shown here is derived from an EMBL/GenBank/DDBJ whole genome shotgun (WGS) entry which is preliminary data.</text>
</comment>
<dbReference type="InterPro" id="IPR052339">
    <property type="entry name" value="Fe-S_Maturation_MIP18"/>
</dbReference>
<name>A0A1G2D0B4_9BACT</name>
<sequence>MPTKEQIIETLKTVVDPEIHADIYTLGLIYEIKVGDEGIDILMTLTTPFCPYGEQIVQNVEKALKKFGVEVRVDLTFEPEWKPSEETRIALGLSPEDEKIIERRRDGK</sequence>
<dbReference type="Gene3D" id="3.30.300.130">
    <property type="entry name" value="Fe-S cluster assembly (FSCA)"/>
    <property type="match status" value="1"/>
</dbReference>
<dbReference type="SUPFAM" id="SSF117916">
    <property type="entry name" value="Fe-S cluster assembly (FSCA) domain-like"/>
    <property type="match status" value="1"/>
</dbReference>
<dbReference type="InterPro" id="IPR034904">
    <property type="entry name" value="FSCA_dom_sf"/>
</dbReference>
<dbReference type="EMBL" id="MHLL01000075">
    <property type="protein sequence ID" value="OGZ06912.1"/>
    <property type="molecule type" value="Genomic_DNA"/>
</dbReference>
<accession>A0A1G2D0B4</accession>
<dbReference type="STRING" id="1798661.A3D65_04395"/>
<dbReference type="PANTHER" id="PTHR42831:SF1">
    <property type="entry name" value="FE-S PROTEIN MATURATION AUXILIARY FACTOR YITW"/>
    <property type="match status" value="1"/>
</dbReference>